<dbReference type="PANTHER" id="PTHR43014:SF2">
    <property type="entry name" value="MERCURIC REDUCTASE"/>
    <property type="match status" value="1"/>
</dbReference>
<evidence type="ECO:0000256" key="3">
    <source>
        <dbReference type="ARBA" id="ARBA00022827"/>
    </source>
</evidence>
<dbReference type="Gene3D" id="3.30.390.30">
    <property type="match status" value="1"/>
</dbReference>
<comment type="cofactor">
    <cofactor evidence="1">
        <name>FAD</name>
        <dbReference type="ChEBI" id="CHEBI:57692"/>
    </cofactor>
</comment>
<reference evidence="7" key="1">
    <citation type="journal article" date="2019" name="Int. J. Syst. Evol. Microbiol.">
        <title>The Global Catalogue of Microorganisms (GCM) 10K type strain sequencing project: providing services to taxonomists for standard genome sequencing and annotation.</title>
        <authorList>
            <consortium name="The Broad Institute Genomics Platform"/>
            <consortium name="The Broad Institute Genome Sequencing Center for Infectious Disease"/>
            <person name="Wu L."/>
            <person name="Ma J."/>
        </authorList>
    </citation>
    <scope>NUCLEOTIDE SEQUENCE [LARGE SCALE GENOMIC DNA]</scope>
    <source>
        <strain evidence="7">CCM 7427</strain>
    </source>
</reference>
<dbReference type="InterPro" id="IPR016156">
    <property type="entry name" value="FAD/NAD-linked_Rdtase_dimer_sf"/>
</dbReference>
<dbReference type="SUPFAM" id="SSF51905">
    <property type="entry name" value="FAD/NAD(P)-binding domain"/>
    <property type="match status" value="1"/>
</dbReference>
<dbReference type="PRINTS" id="PR00411">
    <property type="entry name" value="PNDRDTASEI"/>
</dbReference>
<evidence type="ECO:0000256" key="1">
    <source>
        <dbReference type="ARBA" id="ARBA00001974"/>
    </source>
</evidence>
<protein>
    <submittedName>
        <fullName evidence="6">FAD-dependent oxidoreductase</fullName>
    </submittedName>
</protein>
<evidence type="ECO:0000259" key="4">
    <source>
        <dbReference type="Pfam" id="PF02852"/>
    </source>
</evidence>
<evidence type="ECO:0000256" key="2">
    <source>
        <dbReference type="ARBA" id="ARBA00022630"/>
    </source>
</evidence>
<dbReference type="RefSeq" id="WP_386833175.1">
    <property type="nucleotide sequence ID" value="NZ_JBHUNP010000001.1"/>
</dbReference>
<dbReference type="Gene3D" id="3.50.50.60">
    <property type="entry name" value="FAD/NAD(P)-binding domain"/>
    <property type="match status" value="2"/>
</dbReference>
<dbReference type="PANTHER" id="PTHR43014">
    <property type="entry name" value="MERCURIC REDUCTASE"/>
    <property type="match status" value="1"/>
</dbReference>
<keyword evidence="7" id="KW-1185">Reference proteome</keyword>
<gene>
    <name evidence="6" type="ORF">ACFSX5_09885</name>
</gene>
<accession>A0ABW5QL85</accession>
<evidence type="ECO:0000313" key="7">
    <source>
        <dbReference type="Proteomes" id="UP001597521"/>
    </source>
</evidence>
<feature type="domain" description="FAD/NAD(P)-binding" evidence="5">
    <location>
        <begin position="8"/>
        <end position="315"/>
    </location>
</feature>
<evidence type="ECO:0000259" key="5">
    <source>
        <dbReference type="Pfam" id="PF07992"/>
    </source>
</evidence>
<keyword evidence="2" id="KW-0285">Flavoprotein</keyword>
<sequence>MADLLKPDLCIIGRGATGIALALRARQRGAEVVLIDRGVPEPGDPAHGLIARAGLLASAARAHAIASAGAVGLEAAAPRPSFRSIGEHAAALAAATTPEHAAERLTALGVVERRGAPVFTDRNTLSCGETTIKARHFVLATGARPALPQVDGLDSVPFFTPDTVLSAVRKFSHLVVIGGEPAALELAQAYRRLGAEVTLVPQGPLLAGFDPELVALLTTALTGEGIDIRTGFHAVAVQKRSQGTGVEIAGPEGNRDTLDVSHILVAHGRAPELNGEWLSKAGLKLHPDHPTQLLLDADGRTSNRRVTAIGGAAGDTQPTDTVRKGERLLDRLLGGRSTAVPALRHVATEPALAEVGVIPAGPKPRPGFTVHRASLAENSAARALGATQGSAKLVVSARGQIVGGGVVGTGAGETVALIAQTIAHGTPAAGLARLALPEPSAAAVLVTLGREIEAASAPPRRGGVLRRLLG</sequence>
<dbReference type="Pfam" id="PF07992">
    <property type="entry name" value="Pyr_redox_2"/>
    <property type="match status" value="1"/>
</dbReference>
<dbReference type="SUPFAM" id="SSF55424">
    <property type="entry name" value="FAD/NAD-linked reductases, dimerisation (C-terminal) domain"/>
    <property type="match status" value="1"/>
</dbReference>
<proteinExistence type="predicted"/>
<dbReference type="Proteomes" id="UP001597521">
    <property type="component" value="Unassembled WGS sequence"/>
</dbReference>
<evidence type="ECO:0000313" key="6">
    <source>
        <dbReference type="EMBL" id="MFD2648099.1"/>
    </source>
</evidence>
<dbReference type="Pfam" id="PF02852">
    <property type="entry name" value="Pyr_redox_dim"/>
    <property type="match status" value="1"/>
</dbReference>
<dbReference type="InterPro" id="IPR023753">
    <property type="entry name" value="FAD/NAD-binding_dom"/>
</dbReference>
<dbReference type="InterPro" id="IPR036188">
    <property type="entry name" value="FAD/NAD-bd_sf"/>
</dbReference>
<feature type="domain" description="Pyridine nucleotide-disulphide oxidoreductase dimerisation" evidence="4">
    <location>
        <begin position="346"/>
        <end position="446"/>
    </location>
</feature>
<comment type="caution">
    <text evidence="6">The sequence shown here is derived from an EMBL/GenBank/DDBJ whole genome shotgun (WGS) entry which is preliminary data.</text>
</comment>
<dbReference type="InterPro" id="IPR004099">
    <property type="entry name" value="Pyr_nucl-diS_OxRdtase_dimer"/>
</dbReference>
<organism evidence="6 7">
    <name type="scientific">Devosia albogilva</name>
    <dbReference type="NCBI Taxonomy" id="429726"/>
    <lineage>
        <taxon>Bacteria</taxon>
        <taxon>Pseudomonadati</taxon>
        <taxon>Pseudomonadota</taxon>
        <taxon>Alphaproteobacteria</taxon>
        <taxon>Hyphomicrobiales</taxon>
        <taxon>Devosiaceae</taxon>
        <taxon>Devosia</taxon>
    </lineage>
</organism>
<keyword evidence="3" id="KW-0274">FAD</keyword>
<name>A0ABW5QL85_9HYPH</name>
<dbReference type="PRINTS" id="PR00368">
    <property type="entry name" value="FADPNR"/>
</dbReference>
<dbReference type="EMBL" id="JBHUNP010000001">
    <property type="protein sequence ID" value="MFD2648099.1"/>
    <property type="molecule type" value="Genomic_DNA"/>
</dbReference>